<evidence type="ECO:0000313" key="3">
    <source>
        <dbReference type="EMBL" id="ASO20238.1"/>
    </source>
</evidence>
<evidence type="ECO:0000256" key="1">
    <source>
        <dbReference type="ARBA" id="ARBA00023118"/>
    </source>
</evidence>
<keyword evidence="2" id="KW-0378">Hydrolase</keyword>
<dbReference type="OrthoDB" id="5621871at2"/>
<sequence length="229" mass="25801">MTAQHAMSSRGRVAMQVWGEAALFTRPEFKTERVTYPCMTPTAAVGVLESIYWHPGMRYEVDRIEVLTPIVQFAIRRNETSRMPPVHSALAGRTLDTAAPDSRTQRMSLCLRDVGYRIRGWIQVLDGADKTMPAYRDQFFRRLRRGACFSQPYLGSREFVADFSAVDETPVQETLDLDMGLMPHSAVYEGEEFRHWNWFRASLRGGVLRVPEKALTPPSSASAAVEAAG</sequence>
<comment type="function">
    <text evidence="2">CRISPR (clustered regularly interspaced short palindromic repeat) is an adaptive immune system that provides protection against mobile genetic elements (viruses, transposable elements and conjugative plasmids). CRISPR clusters contain spacers, sequences complementary to antecedent mobile elements, and target invading nucleic acids. CRISPR clusters are transcribed and processed into CRISPR RNA (crRNA).</text>
</comment>
<dbReference type="NCBIfam" id="TIGR02593">
    <property type="entry name" value="CRISPR_cas5"/>
    <property type="match status" value="1"/>
</dbReference>
<protein>
    <recommendedName>
        <fullName evidence="2">pre-crRNA processing endonuclease</fullName>
        <ecNumber evidence="2">3.1.-.-</ecNumber>
    </recommendedName>
</protein>
<dbReference type="GO" id="GO:0003723">
    <property type="term" value="F:RNA binding"/>
    <property type="evidence" value="ECO:0007669"/>
    <property type="project" value="UniProtKB-UniRule"/>
</dbReference>
<evidence type="ECO:0000313" key="4">
    <source>
        <dbReference type="Proteomes" id="UP000204221"/>
    </source>
</evidence>
<dbReference type="Gene3D" id="3.30.70.2660">
    <property type="match status" value="1"/>
</dbReference>
<keyword evidence="2" id="KW-0694">RNA-binding</keyword>
<dbReference type="EC" id="3.1.-.-" evidence="2"/>
<dbReference type="InterPro" id="IPR013422">
    <property type="entry name" value="CRISPR-assoc_prot_Cas5_N"/>
</dbReference>
<dbReference type="Proteomes" id="UP000204221">
    <property type="component" value="Chromosome"/>
</dbReference>
<dbReference type="GO" id="GO:0051607">
    <property type="term" value="P:defense response to virus"/>
    <property type="evidence" value="ECO:0007669"/>
    <property type="project" value="UniProtKB-UniRule"/>
</dbReference>
<comment type="similarity">
    <text evidence="2">Belongs to the CRISPR-associated protein Cas5 family. Subtype I-C/Dvulg subfamily.</text>
</comment>
<dbReference type="GO" id="GO:0016787">
    <property type="term" value="F:hydrolase activity"/>
    <property type="evidence" value="ECO:0007669"/>
    <property type="project" value="UniProtKB-KW"/>
</dbReference>
<dbReference type="PIRSF" id="PIRSF029950">
    <property type="entry name" value="Cas_CT1134"/>
    <property type="match status" value="1"/>
</dbReference>
<dbReference type="InterPro" id="IPR010155">
    <property type="entry name" value="CRISPR-assoc_prot_Cas5d"/>
</dbReference>
<reference evidence="3 4" key="1">
    <citation type="submission" date="2017-07" db="EMBL/GenBank/DDBJ databases">
        <title>Complete genome sequence of Actinoalloteichus hoggarensis DSM 45943, type strain of Actinoalloteichus hoggarensis.</title>
        <authorList>
            <person name="Ruckert C."/>
            <person name="Nouioui I."/>
            <person name="Willmese J."/>
            <person name="van Wezel G."/>
            <person name="Klenk H.-P."/>
            <person name="Kalinowski J."/>
            <person name="Zotchev S.B."/>
        </authorList>
    </citation>
    <scope>NUCLEOTIDE SEQUENCE [LARGE SCALE GENOMIC DNA]</scope>
    <source>
        <strain evidence="3 4">DSM 45943</strain>
    </source>
</reference>
<keyword evidence="2" id="KW-0540">Nuclease</keyword>
<proteinExistence type="inferred from homology"/>
<dbReference type="Pfam" id="PF09704">
    <property type="entry name" value="Cas_Cas5d"/>
    <property type="match status" value="1"/>
</dbReference>
<accession>A0A221W374</accession>
<keyword evidence="1 2" id="KW-0051">Antiviral defense</keyword>
<evidence type="ECO:0000256" key="2">
    <source>
        <dbReference type="PIRNR" id="PIRNR029950"/>
    </source>
</evidence>
<dbReference type="InterPro" id="IPR021124">
    <property type="entry name" value="CRISPR-assoc_prot_Cas5"/>
</dbReference>
<dbReference type="GO" id="GO:0043571">
    <property type="term" value="P:maintenance of CRISPR repeat elements"/>
    <property type="evidence" value="ECO:0007669"/>
    <property type="project" value="UniProtKB-UniRule"/>
</dbReference>
<dbReference type="EMBL" id="CP022521">
    <property type="protein sequence ID" value="ASO20238.1"/>
    <property type="molecule type" value="Genomic_DNA"/>
</dbReference>
<gene>
    <name evidence="3" type="primary">cas1</name>
    <name evidence="3" type="ORF">AHOG_12975</name>
</gene>
<dbReference type="NCBIfam" id="TIGR01876">
    <property type="entry name" value="cas_Cas5d"/>
    <property type="match status" value="1"/>
</dbReference>
<organism evidence="3 4">
    <name type="scientific">Actinoalloteichus hoggarensis</name>
    <dbReference type="NCBI Taxonomy" id="1470176"/>
    <lineage>
        <taxon>Bacteria</taxon>
        <taxon>Bacillati</taxon>
        <taxon>Actinomycetota</taxon>
        <taxon>Actinomycetes</taxon>
        <taxon>Pseudonocardiales</taxon>
        <taxon>Pseudonocardiaceae</taxon>
        <taxon>Actinoalloteichus</taxon>
    </lineage>
</organism>
<keyword evidence="4" id="KW-1185">Reference proteome</keyword>
<keyword evidence="2" id="KW-0255">Endonuclease</keyword>
<dbReference type="GO" id="GO:0004519">
    <property type="term" value="F:endonuclease activity"/>
    <property type="evidence" value="ECO:0007669"/>
    <property type="project" value="UniProtKB-UniRule"/>
</dbReference>
<dbReference type="AlphaFoldDB" id="A0A221W374"/>
<dbReference type="KEGG" id="ahg:AHOG_12975"/>
<name>A0A221W374_9PSEU</name>